<comment type="subcellular location">
    <subcellularLocation>
        <location evidence="1 11">Cell outer membrane</location>
        <topology evidence="1 11">Multi-pass membrane protein</topology>
    </subcellularLocation>
</comment>
<evidence type="ECO:0000256" key="4">
    <source>
        <dbReference type="ARBA" id="ARBA00022496"/>
    </source>
</evidence>
<keyword evidence="4" id="KW-0410">Iron transport</keyword>
<dbReference type="InterPro" id="IPR000531">
    <property type="entry name" value="Beta-barrel_TonB"/>
</dbReference>
<dbReference type="PROSITE" id="PS51318">
    <property type="entry name" value="TAT"/>
    <property type="match status" value="1"/>
</dbReference>
<dbReference type="SUPFAM" id="SSF56935">
    <property type="entry name" value="Porins"/>
    <property type="match status" value="1"/>
</dbReference>
<dbReference type="Gene3D" id="2.40.170.20">
    <property type="entry name" value="TonB-dependent receptor, beta-barrel domain"/>
    <property type="match status" value="1"/>
</dbReference>
<evidence type="ECO:0000256" key="12">
    <source>
        <dbReference type="RuleBase" id="RU003357"/>
    </source>
</evidence>
<keyword evidence="8 12" id="KW-0798">TonB box</keyword>
<feature type="domain" description="TonB-dependent receptor plug" evidence="15">
    <location>
        <begin position="57"/>
        <end position="163"/>
    </location>
</feature>
<keyword evidence="6" id="KW-0408">Iron</keyword>
<evidence type="ECO:0000256" key="9">
    <source>
        <dbReference type="ARBA" id="ARBA00023136"/>
    </source>
</evidence>
<evidence type="ECO:0000256" key="13">
    <source>
        <dbReference type="SAM" id="SignalP"/>
    </source>
</evidence>
<comment type="caution">
    <text evidence="16">The sequence shown here is derived from an EMBL/GenBank/DDBJ whole genome shotgun (WGS) entry which is preliminary data.</text>
</comment>
<dbReference type="InterPro" id="IPR039426">
    <property type="entry name" value="TonB-dep_rcpt-like"/>
</dbReference>
<evidence type="ECO:0000256" key="3">
    <source>
        <dbReference type="ARBA" id="ARBA00022452"/>
    </source>
</evidence>
<protein>
    <submittedName>
        <fullName evidence="16">TonB-dependent receptor</fullName>
    </submittedName>
</protein>
<evidence type="ECO:0000259" key="15">
    <source>
        <dbReference type="Pfam" id="PF07715"/>
    </source>
</evidence>
<dbReference type="Proteomes" id="UP001162802">
    <property type="component" value="Unassembled WGS sequence"/>
</dbReference>
<dbReference type="Pfam" id="PF00593">
    <property type="entry name" value="TonB_dep_Rec_b-barrel"/>
    <property type="match status" value="1"/>
</dbReference>
<evidence type="ECO:0000256" key="7">
    <source>
        <dbReference type="ARBA" id="ARBA00023065"/>
    </source>
</evidence>
<sequence>MRTRRAFLATAPCLPLALAAAPVAAQDRAAGDTIPQGESIQAERVIVVTAQRRAEAQVDVPISITALDAGMLETANVRELSGIQSMVPALRFDRQSQFVQPTIRGVGTSITTSGGGSNVGIYVDGFYSPNPAEADFDLLKVRSVQVLKGPQGTLFGRNTTGGAILVETADPSVDPAMEFRASLASFEAIRAQGYVTTGLTDRLALDLEVNYATGKAFQRNMASGERDRRYRNWQVRTGLKLDLGDVTAKLRYQHVETDDPRPLLYNIFVDDVLGVGAPSFAPPSTYTTDPDFYAPGPDRSFITTNNDIVQLTLEADLGFADLASFTQYRDQDVDASLDLDKTALTIFQYGLPVFNRTFTQEFLLTSKPGPALQYTAGLFYLFNSDRYKTYADNAVPLGFVRVRLGGSDAPTRSYAAFVDLTYEVTPSLFVTGGLRYAHDTITNAFYNVGEEAFDVADVKSDRFTPRLVVRYKPSDTTSIYASYARGYKAAILDVGGSCQNPPDFVCNDVSPENIDAFEIGFKTESELLSFEAAAFYYDYRNLQVSLFTDGRAEIINAAKAEVYGAEAALALRLGGGFSITAGGAYVHGRYTDFPGAPVYMPCADFGPDVAASCAGSGVSYLNVPVDLKNVDMQRTPEFTGNLGARWDVRLAGGELALSGNFYYTSSFFFGPSGTQFQGGDYETLALRAQWDDPESRFFLAVFGDNVTDSRYVNQVQYNNFGFGATWSQPRTWGVEIGYRY</sequence>
<evidence type="ECO:0000256" key="6">
    <source>
        <dbReference type="ARBA" id="ARBA00023004"/>
    </source>
</evidence>
<gene>
    <name evidence="16" type="ORF">MTR65_13110</name>
</gene>
<dbReference type="InterPro" id="IPR012910">
    <property type="entry name" value="Plug_dom"/>
</dbReference>
<reference evidence="16" key="1">
    <citation type="submission" date="2022-03" db="EMBL/GenBank/DDBJ databases">
        <title>Identification of a novel bacterium isolated from mangrove sediments.</title>
        <authorList>
            <person name="Pan X."/>
        </authorList>
    </citation>
    <scope>NUCLEOTIDE SEQUENCE</scope>
    <source>
        <strain evidence="16">B2637</strain>
    </source>
</reference>
<proteinExistence type="inferred from homology"/>
<evidence type="ECO:0000256" key="2">
    <source>
        <dbReference type="ARBA" id="ARBA00022448"/>
    </source>
</evidence>
<keyword evidence="3 11" id="KW-1134">Transmembrane beta strand</keyword>
<dbReference type="EMBL" id="JALHAT010000024">
    <property type="protein sequence ID" value="MCJ1961627.1"/>
    <property type="molecule type" value="Genomic_DNA"/>
</dbReference>
<evidence type="ECO:0000259" key="14">
    <source>
        <dbReference type="Pfam" id="PF00593"/>
    </source>
</evidence>
<feature type="chain" id="PRO_5046112952" evidence="13">
    <location>
        <begin position="26"/>
        <end position="740"/>
    </location>
</feature>
<organism evidence="16 17">
    <name type="scientific">Novosphingobium mangrovi</name>
    <name type="common">ex Hu et al. 2023</name>
    <dbReference type="NCBI Taxonomy" id="2930094"/>
    <lineage>
        <taxon>Bacteria</taxon>
        <taxon>Pseudomonadati</taxon>
        <taxon>Pseudomonadota</taxon>
        <taxon>Alphaproteobacteria</taxon>
        <taxon>Sphingomonadales</taxon>
        <taxon>Sphingomonadaceae</taxon>
        <taxon>Novosphingobium</taxon>
    </lineage>
</organism>
<comment type="similarity">
    <text evidence="11 12">Belongs to the TonB-dependent receptor family.</text>
</comment>
<dbReference type="RefSeq" id="WP_243800906.1">
    <property type="nucleotide sequence ID" value="NZ_JALHAT010000024.1"/>
</dbReference>
<keyword evidence="9 11" id="KW-0472">Membrane</keyword>
<accession>A0ABT0AEL4</accession>
<keyword evidence="7" id="KW-0406">Ion transport</keyword>
<dbReference type="PANTHER" id="PTHR32552:SF81">
    <property type="entry name" value="TONB-DEPENDENT OUTER MEMBRANE RECEPTOR"/>
    <property type="match status" value="1"/>
</dbReference>
<evidence type="ECO:0000313" key="17">
    <source>
        <dbReference type="Proteomes" id="UP001162802"/>
    </source>
</evidence>
<evidence type="ECO:0000256" key="11">
    <source>
        <dbReference type="PROSITE-ProRule" id="PRU01360"/>
    </source>
</evidence>
<keyword evidence="13" id="KW-0732">Signal</keyword>
<evidence type="ECO:0000256" key="5">
    <source>
        <dbReference type="ARBA" id="ARBA00022692"/>
    </source>
</evidence>
<keyword evidence="10 11" id="KW-0998">Cell outer membrane</keyword>
<evidence type="ECO:0000256" key="10">
    <source>
        <dbReference type="ARBA" id="ARBA00023237"/>
    </source>
</evidence>
<keyword evidence="17" id="KW-1185">Reference proteome</keyword>
<evidence type="ECO:0000256" key="1">
    <source>
        <dbReference type="ARBA" id="ARBA00004571"/>
    </source>
</evidence>
<keyword evidence="2 11" id="KW-0813">Transport</keyword>
<dbReference type="Pfam" id="PF07715">
    <property type="entry name" value="Plug"/>
    <property type="match status" value="1"/>
</dbReference>
<keyword evidence="5 11" id="KW-0812">Transmembrane</keyword>
<dbReference type="PANTHER" id="PTHR32552">
    <property type="entry name" value="FERRICHROME IRON RECEPTOR-RELATED"/>
    <property type="match status" value="1"/>
</dbReference>
<dbReference type="InterPro" id="IPR036942">
    <property type="entry name" value="Beta-barrel_TonB_sf"/>
</dbReference>
<dbReference type="InterPro" id="IPR006311">
    <property type="entry name" value="TAT_signal"/>
</dbReference>
<dbReference type="PROSITE" id="PS52016">
    <property type="entry name" value="TONB_DEPENDENT_REC_3"/>
    <property type="match status" value="1"/>
</dbReference>
<evidence type="ECO:0000256" key="8">
    <source>
        <dbReference type="ARBA" id="ARBA00023077"/>
    </source>
</evidence>
<feature type="domain" description="TonB-dependent receptor-like beta-barrel" evidence="14">
    <location>
        <begin position="242"/>
        <end position="691"/>
    </location>
</feature>
<name>A0ABT0AEL4_9SPHN</name>
<keyword evidence="16" id="KW-0675">Receptor</keyword>
<evidence type="ECO:0000313" key="16">
    <source>
        <dbReference type="EMBL" id="MCJ1961627.1"/>
    </source>
</evidence>
<feature type="signal peptide" evidence="13">
    <location>
        <begin position="1"/>
        <end position="25"/>
    </location>
</feature>